<comment type="similarity">
    <text evidence="5">Belongs to the AAA ATPase family.</text>
</comment>
<dbReference type="InterPro" id="IPR041569">
    <property type="entry name" value="AAA_lid_3"/>
</dbReference>
<accession>Q24CC5</accession>
<dbReference type="GeneID" id="7826376"/>
<evidence type="ECO:0000256" key="4">
    <source>
        <dbReference type="ARBA" id="ARBA00023049"/>
    </source>
</evidence>
<keyword evidence="4 7" id="KW-0482">Metalloprotease</keyword>
<dbReference type="AlphaFoldDB" id="Q24CC5"/>
<evidence type="ECO:0000256" key="1">
    <source>
        <dbReference type="ARBA" id="ARBA00001947"/>
    </source>
</evidence>
<dbReference type="InterPro" id="IPR027417">
    <property type="entry name" value="P-loop_NTPase"/>
</dbReference>
<dbReference type="Gene3D" id="1.10.8.60">
    <property type="match status" value="1"/>
</dbReference>
<keyword evidence="5" id="KW-0547">Nucleotide-binding</keyword>
<organism evidence="7 8">
    <name type="scientific">Tetrahymena thermophila (strain SB210)</name>
    <dbReference type="NCBI Taxonomy" id="312017"/>
    <lineage>
        <taxon>Eukaryota</taxon>
        <taxon>Sar</taxon>
        <taxon>Alveolata</taxon>
        <taxon>Ciliophora</taxon>
        <taxon>Intramacronucleata</taxon>
        <taxon>Oligohymenophorea</taxon>
        <taxon>Hymenostomatida</taxon>
        <taxon>Tetrahymenina</taxon>
        <taxon>Tetrahymenidae</taxon>
        <taxon>Tetrahymena</taxon>
    </lineage>
</organism>
<dbReference type="GO" id="GO:0008237">
    <property type="term" value="F:metallopeptidase activity"/>
    <property type="evidence" value="ECO:0007669"/>
    <property type="project" value="UniProtKB-KW"/>
</dbReference>
<evidence type="ECO:0000259" key="6">
    <source>
        <dbReference type="SMART" id="SM00382"/>
    </source>
</evidence>
<dbReference type="OMA" id="TEFMEVY"/>
<dbReference type="InParanoid" id="Q24CC5"/>
<sequence>MQFLKSWIKKLKKTFSNNKSVYAGIALVISFYFLGKASKAQSIPKVKLSYFLLALSQNIISEVLVEGKTLLFRSTNSNNYYQTDASMLSKDRLFLLLKEKPEIVFSSVEKNKGINIANLLITLASAYLTFKIASKYIMPEKEIKPIDDEMRVKVKFDQIYGLNHAKSQLQEIIDFLKHPSKYQAVGARLRKGVLIYGPPGTGKTMLAKATAGESNANFIFTTASEFVEMYVGVGAKRVRDLFSKARKFAPCIIFIDEIDGVGSRRKNKESEQQGAEMERATTLNQLLTEMDGFQQMENIVVIAATNRLQLIDDALLRSGRFDTKIKVNLPDEEERKGILQVHLRNKKQKVSDETLQDIASKSEGLSGADLENVTNESAYNCIHKERDMINDEDILEAFDKIYKEKQSQFQYF</sequence>
<evidence type="ECO:0000256" key="5">
    <source>
        <dbReference type="RuleBase" id="RU003651"/>
    </source>
</evidence>
<evidence type="ECO:0000313" key="7">
    <source>
        <dbReference type="EMBL" id="EAS05449.2"/>
    </source>
</evidence>
<dbReference type="PROSITE" id="PS00674">
    <property type="entry name" value="AAA"/>
    <property type="match status" value="1"/>
</dbReference>
<evidence type="ECO:0000313" key="8">
    <source>
        <dbReference type="Proteomes" id="UP000009168"/>
    </source>
</evidence>
<dbReference type="Pfam" id="PF00004">
    <property type="entry name" value="AAA"/>
    <property type="match status" value="1"/>
</dbReference>
<dbReference type="InterPro" id="IPR003960">
    <property type="entry name" value="ATPase_AAA_CS"/>
</dbReference>
<protein>
    <submittedName>
        <fullName evidence="7">ATP-dependent metalloprotease FtsH</fullName>
    </submittedName>
</protein>
<dbReference type="InterPro" id="IPR003959">
    <property type="entry name" value="ATPase_AAA_core"/>
</dbReference>
<evidence type="ECO:0000256" key="2">
    <source>
        <dbReference type="ARBA" id="ARBA00022723"/>
    </source>
</evidence>
<dbReference type="GO" id="GO:0004176">
    <property type="term" value="F:ATP-dependent peptidase activity"/>
    <property type="evidence" value="ECO:0007669"/>
    <property type="project" value="TreeGrafter"/>
</dbReference>
<dbReference type="GO" id="GO:0016887">
    <property type="term" value="F:ATP hydrolysis activity"/>
    <property type="evidence" value="ECO:0007669"/>
    <property type="project" value="InterPro"/>
</dbReference>
<dbReference type="GO" id="GO:0005524">
    <property type="term" value="F:ATP binding"/>
    <property type="evidence" value="ECO:0007669"/>
    <property type="project" value="UniProtKB-KW"/>
</dbReference>
<dbReference type="Gene3D" id="3.40.50.300">
    <property type="entry name" value="P-loop containing nucleotide triphosphate hydrolases"/>
    <property type="match status" value="1"/>
</dbReference>
<dbReference type="Pfam" id="PF17862">
    <property type="entry name" value="AAA_lid_3"/>
    <property type="match status" value="1"/>
</dbReference>
<keyword evidence="2" id="KW-0479">Metal-binding</keyword>
<dbReference type="Proteomes" id="UP000009168">
    <property type="component" value="Unassembled WGS sequence"/>
</dbReference>
<proteinExistence type="inferred from homology"/>
<dbReference type="GO" id="GO:0046872">
    <property type="term" value="F:metal ion binding"/>
    <property type="evidence" value="ECO:0007669"/>
    <property type="project" value="UniProtKB-KW"/>
</dbReference>
<name>Q24CC5_TETTS</name>
<dbReference type="SUPFAM" id="SSF52540">
    <property type="entry name" value="P-loop containing nucleoside triphosphate hydrolases"/>
    <property type="match status" value="1"/>
</dbReference>
<keyword evidence="3" id="KW-0862">Zinc</keyword>
<dbReference type="RefSeq" id="XP_001025694.2">
    <property type="nucleotide sequence ID" value="XM_001025694.3"/>
</dbReference>
<dbReference type="PANTHER" id="PTHR23076:SF97">
    <property type="entry name" value="ATP-DEPENDENT ZINC METALLOPROTEASE YME1L1"/>
    <property type="match status" value="1"/>
</dbReference>
<dbReference type="HOGENOM" id="CLU_000688_21_16_1"/>
<dbReference type="KEGG" id="tet:TTHERM_01079260"/>
<comment type="cofactor">
    <cofactor evidence="1">
        <name>Zn(2+)</name>
        <dbReference type="ChEBI" id="CHEBI:29105"/>
    </cofactor>
</comment>
<feature type="domain" description="AAA+ ATPase" evidence="6">
    <location>
        <begin position="189"/>
        <end position="331"/>
    </location>
</feature>
<keyword evidence="8" id="KW-1185">Reference proteome</keyword>
<reference evidence="8" key="1">
    <citation type="journal article" date="2006" name="PLoS Biol.">
        <title>Macronuclear genome sequence of the ciliate Tetrahymena thermophila, a model eukaryote.</title>
        <authorList>
            <person name="Eisen J.A."/>
            <person name="Coyne R.S."/>
            <person name="Wu M."/>
            <person name="Wu D."/>
            <person name="Thiagarajan M."/>
            <person name="Wortman J.R."/>
            <person name="Badger J.H."/>
            <person name="Ren Q."/>
            <person name="Amedeo P."/>
            <person name="Jones K.M."/>
            <person name="Tallon L.J."/>
            <person name="Delcher A.L."/>
            <person name="Salzberg S.L."/>
            <person name="Silva J.C."/>
            <person name="Haas B.J."/>
            <person name="Majoros W.H."/>
            <person name="Farzad M."/>
            <person name="Carlton J.M."/>
            <person name="Smith R.K. Jr."/>
            <person name="Garg J."/>
            <person name="Pearlman R.E."/>
            <person name="Karrer K.M."/>
            <person name="Sun L."/>
            <person name="Manning G."/>
            <person name="Elde N.C."/>
            <person name="Turkewitz A.P."/>
            <person name="Asai D.J."/>
            <person name="Wilkes D.E."/>
            <person name="Wang Y."/>
            <person name="Cai H."/>
            <person name="Collins K."/>
            <person name="Stewart B.A."/>
            <person name="Lee S.R."/>
            <person name="Wilamowska K."/>
            <person name="Weinberg Z."/>
            <person name="Ruzzo W.L."/>
            <person name="Wloga D."/>
            <person name="Gaertig J."/>
            <person name="Frankel J."/>
            <person name="Tsao C.-C."/>
            <person name="Gorovsky M.A."/>
            <person name="Keeling P.J."/>
            <person name="Waller R.F."/>
            <person name="Patron N.J."/>
            <person name="Cherry J.M."/>
            <person name="Stover N.A."/>
            <person name="Krieger C.J."/>
            <person name="del Toro C."/>
            <person name="Ryder H.F."/>
            <person name="Williamson S.C."/>
            <person name="Barbeau R.A."/>
            <person name="Hamilton E.P."/>
            <person name="Orias E."/>
        </authorList>
    </citation>
    <scope>NUCLEOTIDE SEQUENCE [LARGE SCALE GENOMIC DNA]</scope>
    <source>
        <strain evidence="8">SB210</strain>
    </source>
</reference>
<dbReference type="GO" id="GO:0006508">
    <property type="term" value="P:proteolysis"/>
    <property type="evidence" value="ECO:0007669"/>
    <property type="project" value="TreeGrafter"/>
</dbReference>
<dbReference type="EMBL" id="GG662371">
    <property type="protein sequence ID" value="EAS05449.2"/>
    <property type="molecule type" value="Genomic_DNA"/>
</dbReference>
<dbReference type="InterPro" id="IPR003593">
    <property type="entry name" value="AAA+_ATPase"/>
</dbReference>
<keyword evidence="5" id="KW-0067">ATP-binding</keyword>
<keyword evidence="4 7" id="KW-0378">Hydrolase</keyword>
<dbReference type="OrthoDB" id="1413014at2759"/>
<dbReference type="eggNOG" id="KOG0731">
    <property type="taxonomic scope" value="Eukaryota"/>
</dbReference>
<gene>
    <name evidence="7" type="ORF">TTHERM_01079260</name>
</gene>
<dbReference type="STRING" id="312017.Q24CC5"/>
<dbReference type="GO" id="GO:0005739">
    <property type="term" value="C:mitochondrion"/>
    <property type="evidence" value="ECO:0007669"/>
    <property type="project" value="TreeGrafter"/>
</dbReference>
<dbReference type="SMART" id="SM00382">
    <property type="entry name" value="AAA"/>
    <property type="match status" value="1"/>
</dbReference>
<dbReference type="FunFam" id="3.40.50.300:FF:000982">
    <property type="entry name" value="Inactive ATP-dependent zinc metalloprotease FTSHI 2 like"/>
    <property type="match status" value="1"/>
</dbReference>
<evidence type="ECO:0000256" key="3">
    <source>
        <dbReference type="ARBA" id="ARBA00022833"/>
    </source>
</evidence>
<dbReference type="PANTHER" id="PTHR23076">
    <property type="entry name" value="METALLOPROTEASE M41 FTSH"/>
    <property type="match status" value="1"/>
</dbReference>
<keyword evidence="4 7" id="KW-0645">Protease</keyword>